<dbReference type="CDD" id="cd00198">
    <property type="entry name" value="vWFA"/>
    <property type="match status" value="1"/>
</dbReference>
<dbReference type="InterPro" id="IPR027417">
    <property type="entry name" value="P-loop_NTPase"/>
</dbReference>
<dbReference type="SUPFAM" id="SSF53300">
    <property type="entry name" value="vWA-like"/>
    <property type="match status" value="1"/>
</dbReference>
<comment type="caution">
    <text evidence="2">The sequence shown here is derived from an EMBL/GenBank/DDBJ whole genome shotgun (WGS) entry which is preliminary data.</text>
</comment>
<dbReference type="InterPro" id="IPR002035">
    <property type="entry name" value="VWF_A"/>
</dbReference>
<dbReference type="InterPro" id="IPR036465">
    <property type="entry name" value="vWFA_dom_sf"/>
</dbReference>
<reference evidence="2" key="1">
    <citation type="submission" date="2023-08" db="EMBL/GenBank/DDBJ databases">
        <authorList>
            <person name="Chen Y."/>
            <person name="Shah S."/>
            <person name="Dougan E. K."/>
            <person name="Thang M."/>
            <person name="Chan C."/>
        </authorList>
    </citation>
    <scope>NUCLEOTIDE SEQUENCE</scope>
</reference>
<dbReference type="Gene3D" id="3.40.50.300">
    <property type="entry name" value="P-loop containing nucleotide triphosphate hydrolases"/>
    <property type="match status" value="1"/>
</dbReference>
<feature type="domain" description="VWFA" evidence="1">
    <location>
        <begin position="360"/>
        <end position="558"/>
    </location>
</feature>
<proteinExistence type="predicted"/>
<evidence type="ECO:0000313" key="2">
    <source>
        <dbReference type="EMBL" id="CAJ1398561.1"/>
    </source>
</evidence>
<organism evidence="2 3">
    <name type="scientific">Effrenium voratum</name>
    <dbReference type="NCBI Taxonomy" id="2562239"/>
    <lineage>
        <taxon>Eukaryota</taxon>
        <taxon>Sar</taxon>
        <taxon>Alveolata</taxon>
        <taxon>Dinophyceae</taxon>
        <taxon>Suessiales</taxon>
        <taxon>Symbiodiniaceae</taxon>
        <taxon>Effrenium</taxon>
    </lineage>
</organism>
<dbReference type="SMART" id="SM00327">
    <property type="entry name" value="VWA"/>
    <property type="match status" value="1"/>
</dbReference>
<keyword evidence="3" id="KW-1185">Reference proteome</keyword>
<dbReference type="AlphaFoldDB" id="A0AA36J3I7"/>
<dbReference type="Proteomes" id="UP001178507">
    <property type="component" value="Unassembled WGS sequence"/>
</dbReference>
<protein>
    <recommendedName>
        <fullName evidence="1">VWFA domain-containing protein</fullName>
    </recommendedName>
</protein>
<dbReference type="SUPFAM" id="SSF52540">
    <property type="entry name" value="P-loop containing nucleoside triphosphate hydrolases"/>
    <property type="match status" value="1"/>
</dbReference>
<dbReference type="Gene3D" id="3.40.50.410">
    <property type="entry name" value="von Willebrand factor, type A domain"/>
    <property type="match status" value="1"/>
</dbReference>
<sequence>MHSILTDLAAVLVQNVEHWSKPEPILDEKSGRVGYKEKDDISYDVSYSNKTVFAYLNFRKEGKVTTAQVRDHVGIDLLCGRFSFADLPNNYRCILGVTGTLNELRTIPGFEKLLQDEYGFKHFTVTPSIFGAGRLIFNPGEHVQVLDEEEDWCLCIERLVDENTRKGDSVLVFFKNEEAMRKYRGWENMECLTERTDPKRRKGYIAAATAEGKVTLLTRAYGRGIDFQMPEKHRLVVVQTYLSSLVSEEKQIKGRTARQGKSGLFLQVLCAQHLEAKMAFSKEDVNNLHNVNGQQIQTMLKAKQSAKTSAKVFGMIERRNKARHLEAETKEWERLLFGDTESSEKLKKLASFNQVIQPAHYSVLLDISSSMRGTNKEQMDMAFDRFREQLCQQEQEGSNTMVSVVLFNHDTQAFVFKLDGCRERGEGLFAVCFSLQVITPTHAKASELQGIAHRQVGGRTCFRKAFAECRALMSRRPRAQELILFLTDGGADVPESELTALLADHGSRIKCLTCVALGAQADTRVLKQIGAKFRQQNINFRLRDANSQETLVTAFEEAAGGRAIHCK</sequence>
<evidence type="ECO:0000313" key="3">
    <source>
        <dbReference type="Proteomes" id="UP001178507"/>
    </source>
</evidence>
<evidence type="ECO:0000259" key="1">
    <source>
        <dbReference type="PROSITE" id="PS50234"/>
    </source>
</evidence>
<accession>A0AA36J3I7</accession>
<dbReference type="EMBL" id="CAUJNA010003305">
    <property type="protein sequence ID" value="CAJ1398561.1"/>
    <property type="molecule type" value="Genomic_DNA"/>
</dbReference>
<name>A0AA36J3I7_9DINO</name>
<gene>
    <name evidence="2" type="ORF">EVOR1521_LOCUS22326</name>
</gene>
<dbReference type="PROSITE" id="PS50234">
    <property type="entry name" value="VWFA"/>
    <property type="match status" value="1"/>
</dbReference>